<reference evidence="2" key="1">
    <citation type="submission" date="2023-03" db="EMBL/GenBank/DDBJ databases">
        <title>Massive genome expansion in bonnet fungi (Mycena s.s.) driven by repeated elements and novel gene families across ecological guilds.</title>
        <authorList>
            <consortium name="Lawrence Berkeley National Laboratory"/>
            <person name="Harder C.B."/>
            <person name="Miyauchi S."/>
            <person name="Viragh M."/>
            <person name="Kuo A."/>
            <person name="Thoen E."/>
            <person name="Andreopoulos B."/>
            <person name="Lu D."/>
            <person name="Skrede I."/>
            <person name="Drula E."/>
            <person name="Henrissat B."/>
            <person name="Morin E."/>
            <person name="Kohler A."/>
            <person name="Barry K."/>
            <person name="LaButti K."/>
            <person name="Morin E."/>
            <person name="Salamov A."/>
            <person name="Lipzen A."/>
            <person name="Mereny Z."/>
            <person name="Hegedus B."/>
            <person name="Baldrian P."/>
            <person name="Stursova M."/>
            <person name="Weitz H."/>
            <person name="Taylor A."/>
            <person name="Grigoriev I.V."/>
            <person name="Nagy L.G."/>
            <person name="Martin F."/>
            <person name="Kauserud H."/>
        </authorList>
    </citation>
    <scope>NUCLEOTIDE SEQUENCE</scope>
    <source>
        <strain evidence="2">CBHHK182m</strain>
    </source>
</reference>
<feature type="region of interest" description="Disordered" evidence="1">
    <location>
        <begin position="73"/>
        <end position="93"/>
    </location>
</feature>
<evidence type="ECO:0000256" key="1">
    <source>
        <dbReference type="SAM" id="MobiDB-lite"/>
    </source>
</evidence>
<dbReference type="EMBL" id="JARKIB010000214">
    <property type="protein sequence ID" value="KAJ7723058.1"/>
    <property type="molecule type" value="Genomic_DNA"/>
</dbReference>
<proteinExistence type="predicted"/>
<protein>
    <submittedName>
        <fullName evidence="2">Uncharacterized protein</fullName>
    </submittedName>
</protein>
<evidence type="ECO:0000313" key="2">
    <source>
        <dbReference type="EMBL" id="KAJ7723058.1"/>
    </source>
</evidence>
<evidence type="ECO:0000313" key="3">
    <source>
        <dbReference type="Proteomes" id="UP001215598"/>
    </source>
</evidence>
<dbReference type="Proteomes" id="UP001215598">
    <property type="component" value="Unassembled WGS sequence"/>
</dbReference>
<feature type="region of interest" description="Disordered" evidence="1">
    <location>
        <begin position="1"/>
        <end position="26"/>
    </location>
</feature>
<keyword evidence="3" id="KW-1185">Reference proteome</keyword>
<sequence length="210" mass="22807">MARSLGAEDGDGMEEEFADPTGHTGRRRARYERLHAVEAVCCVAAPRGTRVAGARPRRVTVYTVYTDKRQGRGVIPGRVRTGSARWSTGHTTRGSWRTADCMRDWALSAPWTRGGISQARSAAAVPAAVPRDHIVHVGARNVPEARAPVRLGVGSSWAAGVRMRGMRAPGWRMRQATNVHVAVLKPQRMIGGDMFASVRPRVQGLGTPRP</sequence>
<feature type="compositionally biased region" description="Polar residues" evidence="1">
    <location>
        <begin position="84"/>
        <end position="93"/>
    </location>
</feature>
<name>A0AAD7MMK5_9AGAR</name>
<feature type="compositionally biased region" description="Acidic residues" evidence="1">
    <location>
        <begin position="8"/>
        <end position="18"/>
    </location>
</feature>
<accession>A0AAD7MMK5</accession>
<organism evidence="2 3">
    <name type="scientific">Mycena metata</name>
    <dbReference type="NCBI Taxonomy" id="1033252"/>
    <lineage>
        <taxon>Eukaryota</taxon>
        <taxon>Fungi</taxon>
        <taxon>Dikarya</taxon>
        <taxon>Basidiomycota</taxon>
        <taxon>Agaricomycotina</taxon>
        <taxon>Agaricomycetes</taxon>
        <taxon>Agaricomycetidae</taxon>
        <taxon>Agaricales</taxon>
        <taxon>Marasmiineae</taxon>
        <taxon>Mycenaceae</taxon>
        <taxon>Mycena</taxon>
    </lineage>
</organism>
<dbReference type="AlphaFoldDB" id="A0AAD7MMK5"/>
<comment type="caution">
    <text evidence="2">The sequence shown here is derived from an EMBL/GenBank/DDBJ whole genome shotgun (WGS) entry which is preliminary data.</text>
</comment>
<gene>
    <name evidence="2" type="ORF">B0H16DRAFT_1473044</name>
</gene>